<dbReference type="InterPro" id="IPR003593">
    <property type="entry name" value="AAA+_ATPase"/>
</dbReference>
<name>A0A892IGA5_9BURK</name>
<evidence type="ECO:0000256" key="4">
    <source>
        <dbReference type="ARBA" id="ARBA00022519"/>
    </source>
</evidence>
<dbReference type="InterPro" id="IPR027417">
    <property type="entry name" value="P-loop_NTPase"/>
</dbReference>
<dbReference type="PANTHER" id="PTHR42788">
    <property type="entry name" value="TAURINE IMPORT ATP-BINDING PROTEIN-RELATED"/>
    <property type="match status" value="1"/>
</dbReference>
<gene>
    <name evidence="8" type="ORF">I6K02_18755</name>
</gene>
<dbReference type="Gene3D" id="3.40.50.300">
    <property type="entry name" value="P-loop containing nucleotide triphosphate hydrolases"/>
    <property type="match status" value="1"/>
</dbReference>
<dbReference type="CDD" id="cd03293">
    <property type="entry name" value="ABC_NrtD_SsuB_transporters"/>
    <property type="match status" value="1"/>
</dbReference>
<dbReference type="RefSeq" id="WP_052688582.1">
    <property type="nucleotide sequence ID" value="NZ_CABVPR010000025.1"/>
</dbReference>
<dbReference type="SUPFAM" id="SSF52540">
    <property type="entry name" value="P-loop containing nucleoside triphosphate hydrolases"/>
    <property type="match status" value="1"/>
</dbReference>
<evidence type="ECO:0000313" key="8">
    <source>
        <dbReference type="EMBL" id="QRO80371.1"/>
    </source>
</evidence>
<keyword evidence="4" id="KW-0472">Membrane</keyword>
<dbReference type="Pfam" id="PF00005">
    <property type="entry name" value="ABC_tran"/>
    <property type="match status" value="1"/>
</dbReference>
<dbReference type="InterPro" id="IPR050166">
    <property type="entry name" value="ABC_transporter_ATP-bind"/>
</dbReference>
<evidence type="ECO:0000256" key="6">
    <source>
        <dbReference type="ARBA" id="ARBA00022840"/>
    </source>
</evidence>
<evidence type="ECO:0000256" key="5">
    <source>
        <dbReference type="ARBA" id="ARBA00022741"/>
    </source>
</evidence>
<proteinExistence type="inferred from homology"/>
<dbReference type="EMBL" id="CP069483">
    <property type="protein sequence ID" value="QRO80371.1"/>
    <property type="molecule type" value="Genomic_DNA"/>
</dbReference>
<dbReference type="GO" id="GO:0016887">
    <property type="term" value="F:ATP hydrolysis activity"/>
    <property type="evidence" value="ECO:0007669"/>
    <property type="project" value="InterPro"/>
</dbReference>
<protein>
    <submittedName>
        <fullName evidence="8">ABC transporter ATP-binding protein</fullName>
    </submittedName>
</protein>
<keyword evidence="5" id="KW-0547">Nucleotide-binding</keyword>
<dbReference type="AlphaFoldDB" id="A0A892IGA5"/>
<keyword evidence="9" id="KW-1185">Reference proteome</keyword>
<evidence type="ECO:0000256" key="1">
    <source>
        <dbReference type="ARBA" id="ARBA00005417"/>
    </source>
</evidence>
<dbReference type="GO" id="GO:0005524">
    <property type="term" value="F:ATP binding"/>
    <property type="evidence" value="ECO:0007669"/>
    <property type="project" value="UniProtKB-KW"/>
</dbReference>
<keyword evidence="3" id="KW-1003">Cell membrane</keyword>
<dbReference type="InterPro" id="IPR017871">
    <property type="entry name" value="ABC_transporter-like_CS"/>
</dbReference>
<dbReference type="InterPro" id="IPR003439">
    <property type="entry name" value="ABC_transporter-like_ATP-bd"/>
</dbReference>
<evidence type="ECO:0000256" key="2">
    <source>
        <dbReference type="ARBA" id="ARBA00022448"/>
    </source>
</evidence>
<evidence type="ECO:0000313" key="9">
    <source>
        <dbReference type="Proteomes" id="UP000625568"/>
    </source>
</evidence>
<evidence type="ECO:0000259" key="7">
    <source>
        <dbReference type="PROSITE" id="PS50893"/>
    </source>
</evidence>
<reference evidence="8 9" key="1">
    <citation type="submission" date="2021-02" db="EMBL/GenBank/DDBJ databases">
        <title>FDA dAtabase for Regulatory Grade micrObial Sequences (FDA-ARGOS): Supporting development and validation of Infectious Disease Dx tests.</title>
        <authorList>
            <person name="Minogue T."/>
            <person name="Wolcott M."/>
            <person name="Wasieloski L."/>
            <person name="Aguilar W."/>
            <person name="Moore D."/>
            <person name="Jaissle J."/>
            <person name="Tallon L."/>
            <person name="Sadzewicz L."/>
            <person name="Zhao X."/>
            <person name="Boylan J."/>
            <person name="Ott S."/>
            <person name="Bowen H."/>
            <person name="Vavikolanu K."/>
            <person name="Mehta A."/>
            <person name="Aluvathingal J."/>
            <person name="Nadendla S."/>
            <person name="Yan Y."/>
            <person name="Sichtig H."/>
        </authorList>
    </citation>
    <scope>NUCLEOTIDE SEQUENCE [LARGE SCALE GENOMIC DNA]</scope>
    <source>
        <strain evidence="8 9">FDAARGOS_1272</strain>
    </source>
</reference>
<dbReference type="PANTHER" id="PTHR42788:SF19">
    <property type="entry name" value="ALIPHATIC SULFONATES IMPORT ATP-BINDING PROTEIN SSUB 2"/>
    <property type="match status" value="1"/>
</dbReference>
<comment type="similarity">
    <text evidence="1">Belongs to the ABC transporter superfamily.</text>
</comment>
<feature type="domain" description="ABC transporter" evidence="7">
    <location>
        <begin position="5"/>
        <end position="229"/>
    </location>
</feature>
<accession>A0A892IGA5</accession>
<dbReference type="GeneID" id="93130323"/>
<sequence>MSAPLLEIRVRRKRYGGRTVLNDTRLAVRAGEIVSLLGPSGCGKSTLLRIVAGLDRDFDGSVKLHGVPLDGPSPELGVIFQEPRLLPWLDVANNVCFPLRARGEAADRVAALLAEVGLPGIDARWPKELSGGMAQRVAIARGLFSRPSVLLLDEPFSAVDAITRMRLQDLLLQVTSSHRMGALVVTHDVDEALLLSDRVLVMQAGQNDAGGGIVHELRVDVPRPRSRQAAGDGVPRAALLERLAALSAQPV</sequence>
<evidence type="ECO:0000256" key="3">
    <source>
        <dbReference type="ARBA" id="ARBA00022475"/>
    </source>
</evidence>
<organism evidence="8 9">
    <name type="scientific">Burkholderia dolosa</name>
    <dbReference type="NCBI Taxonomy" id="152500"/>
    <lineage>
        <taxon>Bacteria</taxon>
        <taxon>Pseudomonadati</taxon>
        <taxon>Pseudomonadota</taxon>
        <taxon>Betaproteobacteria</taxon>
        <taxon>Burkholderiales</taxon>
        <taxon>Burkholderiaceae</taxon>
        <taxon>Burkholderia</taxon>
        <taxon>Burkholderia cepacia complex</taxon>
    </lineage>
</organism>
<dbReference type="SMART" id="SM00382">
    <property type="entry name" value="AAA"/>
    <property type="match status" value="1"/>
</dbReference>
<dbReference type="PROSITE" id="PS00211">
    <property type="entry name" value="ABC_TRANSPORTER_1"/>
    <property type="match status" value="1"/>
</dbReference>
<keyword evidence="4" id="KW-0997">Cell inner membrane</keyword>
<keyword evidence="2" id="KW-0813">Transport</keyword>
<dbReference type="PROSITE" id="PS50893">
    <property type="entry name" value="ABC_TRANSPORTER_2"/>
    <property type="match status" value="1"/>
</dbReference>
<keyword evidence="6 8" id="KW-0067">ATP-binding</keyword>
<dbReference type="Proteomes" id="UP000625568">
    <property type="component" value="Chromosome 2"/>
</dbReference>